<accession>A0A2P2KFT0</accession>
<dbReference type="SUPFAM" id="SSF52467">
    <property type="entry name" value="DHS-like NAD/FAD-binding domain"/>
    <property type="match status" value="1"/>
</dbReference>
<dbReference type="Gene3D" id="3.40.50.1220">
    <property type="entry name" value="TPP-binding domain"/>
    <property type="match status" value="1"/>
</dbReference>
<dbReference type="PANTHER" id="PTHR11085">
    <property type="entry name" value="NAD-DEPENDENT PROTEIN DEACYLASE SIRTUIN-5, MITOCHONDRIAL-RELATED"/>
    <property type="match status" value="1"/>
</dbReference>
<dbReference type="PANTHER" id="PTHR11085:SF10">
    <property type="entry name" value="NAD-DEPENDENT PROTEIN DEACYLASE SIRTUIN-5, MITOCHONDRIAL-RELATED"/>
    <property type="match status" value="1"/>
</dbReference>
<reference evidence="2" key="1">
    <citation type="submission" date="2018-02" db="EMBL/GenBank/DDBJ databases">
        <title>Rhizophora mucronata_Transcriptome.</title>
        <authorList>
            <person name="Meera S.P."/>
            <person name="Sreeshan A."/>
            <person name="Augustine A."/>
        </authorList>
    </citation>
    <scope>NUCLEOTIDE SEQUENCE</scope>
    <source>
        <tissue evidence="2">Leaf</tissue>
    </source>
</reference>
<dbReference type="GO" id="GO:0017136">
    <property type="term" value="F:histone deacetylase activity, NAD-dependent"/>
    <property type="evidence" value="ECO:0007669"/>
    <property type="project" value="TreeGrafter"/>
</dbReference>
<dbReference type="AlphaFoldDB" id="A0A2P2KFT0"/>
<dbReference type="InterPro" id="IPR050134">
    <property type="entry name" value="NAD-dep_sirtuin_deacylases"/>
</dbReference>
<sequence>MLLGSPAPARSSVFRSARKVLGRTVKDVPLVLPTPPTTWKSSSSVGLGLGGQSVVVSLQGGGSSHVSSLSGNQQVPSRLLRDKKIVPDSDPPSSKDVNLLNQFIDQSTRLMVLTGAGISTECGIPDYRSPNGAYSTGFRPITHQVI</sequence>
<protein>
    <submittedName>
        <fullName evidence="2">NAD-dependent protein deacetylase SRT2-like</fullName>
    </submittedName>
</protein>
<feature type="region of interest" description="Disordered" evidence="1">
    <location>
        <begin position="60"/>
        <end position="94"/>
    </location>
</feature>
<organism evidence="2">
    <name type="scientific">Rhizophora mucronata</name>
    <name type="common">Asiatic mangrove</name>
    <dbReference type="NCBI Taxonomy" id="61149"/>
    <lineage>
        <taxon>Eukaryota</taxon>
        <taxon>Viridiplantae</taxon>
        <taxon>Streptophyta</taxon>
        <taxon>Embryophyta</taxon>
        <taxon>Tracheophyta</taxon>
        <taxon>Spermatophyta</taxon>
        <taxon>Magnoliopsida</taxon>
        <taxon>eudicotyledons</taxon>
        <taxon>Gunneridae</taxon>
        <taxon>Pentapetalae</taxon>
        <taxon>rosids</taxon>
        <taxon>fabids</taxon>
        <taxon>Malpighiales</taxon>
        <taxon>Rhizophoraceae</taxon>
        <taxon>Rhizophora</taxon>
    </lineage>
</organism>
<evidence type="ECO:0000313" key="2">
    <source>
        <dbReference type="EMBL" id="MBX04584.1"/>
    </source>
</evidence>
<name>A0A2P2KFT0_RHIMU</name>
<dbReference type="InterPro" id="IPR029035">
    <property type="entry name" value="DHS-like_NAD/FAD-binding_dom"/>
</dbReference>
<feature type="compositionally biased region" description="Low complexity" evidence="1">
    <location>
        <begin position="60"/>
        <end position="71"/>
    </location>
</feature>
<proteinExistence type="predicted"/>
<dbReference type="EMBL" id="GGEC01024100">
    <property type="protein sequence ID" value="MBX04584.1"/>
    <property type="molecule type" value="Transcribed_RNA"/>
</dbReference>
<evidence type="ECO:0000256" key="1">
    <source>
        <dbReference type="SAM" id="MobiDB-lite"/>
    </source>
</evidence>
<dbReference type="GO" id="GO:0070403">
    <property type="term" value="F:NAD+ binding"/>
    <property type="evidence" value="ECO:0007669"/>
    <property type="project" value="TreeGrafter"/>
</dbReference>